<dbReference type="InterPro" id="IPR052423">
    <property type="entry name" value="EMIR"/>
</dbReference>
<dbReference type="InterPro" id="IPR026894">
    <property type="entry name" value="DnaJ_X"/>
</dbReference>
<dbReference type="EMBL" id="BT062555">
    <property type="protein sequence ID" value="ACN27252.1"/>
    <property type="molecule type" value="mRNA"/>
</dbReference>
<protein>
    <recommendedName>
        <fullName evidence="1">DNAJ-containing protein X-domain domain-containing protein</fullName>
    </recommendedName>
</protein>
<dbReference type="PANTHER" id="PTHR44094:SF8">
    <property type="entry name" value="DNAJ HEAT SHOCK N-TERMINAL DOMAIN-CONTAINING PROTEIN-RELATED"/>
    <property type="match status" value="1"/>
</dbReference>
<organism evidence="2">
    <name type="scientific">Zea mays</name>
    <name type="common">Maize</name>
    <dbReference type="NCBI Taxonomy" id="4577"/>
    <lineage>
        <taxon>Eukaryota</taxon>
        <taxon>Viridiplantae</taxon>
        <taxon>Streptophyta</taxon>
        <taxon>Embryophyta</taxon>
        <taxon>Tracheophyta</taxon>
        <taxon>Spermatophyta</taxon>
        <taxon>Magnoliopsida</taxon>
        <taxon>Liliopsida</taxon>
        <taxon>Poales</taxon>
        <taxon>Poaceae</taxon>
        <taxon>PACMAD clade</taxon>
        <taxon>Panicoideae</taxon>
        <taxon>Andropogonodae</taxon>
        <taxon>Andropogoneae</taxon>
        <taxon>Tripsacinae</taxon>
        <taxon>Zea</taxon>
    </lineage>
</organism>
<dbReference type="PANTHER" id="PTHR44094">
    <property type="entry name" value="DNAJ HEAT SHOCK N-TERMINAL DOMAIN-CONTAINING PROTEIN"/>
    <property type="match status" value="1"/>
</dbReference>
<dbReference type="Pfam" id="PF14308">
    <property type="entry name" value="DnaJ-X"/>
    <property type="match status" value="1"/>
</dbReference>
<evidence type="ECO:0000259" key="1">
    <source>
        <dbReference type="Pfam" id="PF14308"/>
    </source>
</evidence>
<accession>C0P2N6</accession>
<name>C0P2N6_MAIZE</name>
<sequence length="159" mass="17936">MLHTIGYIYVRQAARELGKSRIYMGVPFIAEWVRDKGHHIKSQVNAASGAISLIQLQEGMKKMEGSEDSEEQLMKSFEEKKDAMLSSLWKINVVDIESTLSRVCQAVLRDSMVSKDVLKLRAKALKKLGTIFQGAESMYRRENSLRVETSTDQQAASSH</sequence>
<feature type="domain" description="DNAJ-containing protein X-domain" evidence="1">
    <location>
        <begin position="1"/>
        <end position="143"/>
    </location>
</feature>
<dbReference type="AlphaFoldDB" id="C0P2N6"/>
<evidence type="ECO:0000313" key="2">
    <source>
        <dbReference type="EMBL" id="ACN27252.1"/>
    </source>
</evidence>
<reference evidence="2" key="1">
    <citation type="journal article" date="2009" name="PLoS Genet.">
        <title>Sequencing, mapping, and analysis of 27,455 maize full-length cDNAs.</title>
        <authorList>
            <person name="Soderlund C."/>
            <person name="Descour A."/>
            <person name="Kudrna D."/>
            <person name="Bomhoff M."/>
            <person name="Boyd L."/>
            <person name="Currie J."/>
            <person name="Angelova A."/>
            <person name="Collura K."/>
            <person name="Wissotski M."/>
            <person name="Ashley E."/>
            <person name="Morrow D."/>
            <person name="Fernandes J."/>
            <person name="Walbot V."/>
            <person name="Yu Y."/>
        </authorList>
    </citation>
    <scope>NUCLEOTIDE SEQUENCE</scope>
    <source>
        <strain evidence="2">B73</strain>
    </source>
</reference>
<proteinExistence type="evidence at transcript level"/>